<protein>
    <recommendedName>
        <fullName evidence="1">Nucleotidyl transferase domain-containing protein</fullName>
    </recommendedName>
</protein>
<dbReference type="InterPro" id="IPR029044">
    <property type="entry name" value="Nucleotide-diphossugar_trans"/>
</dbReference>
<dbReference type="SUPFAM" id="SSF53448">
    <property type="entry name" value="Nucleotide-diphospho-sugar transferases"/>
    <property type="match status" value="1"/>
</dbReference>
<dbReference type="Pfam" id="PF00483">
    <property type="entry name" value="NTP_transferase"/>
    <property type="match status" value="1"/>
</dbReference>
<dbReference type="AlphaFoldDB" id="A0A382WIB2"/>
<organism evidence="2">
    <name type="scientific">marine metagenome</name>
    <dbReference type="NCBI Taxonomy" id="408172"/>
    <lineage>
        <taxon>unclassified sequences</taxon>
        <taxon>metagenomes</taxon>
        <taxon>ecological metagenomes</taxon>
    </lineage>
</organism>
<accession>A0A382WIB2</accession>
<dbReference type="InterPro" id="IPR005835">
    <property type="entry name" value="NTP_transferase_dom"/>
</dbReference>
<name>A0A382WIB2_9ZZZZ</name>
<dbReference type="Gene3D" id="3.90.550.10">
    <property type="entry name" value="Spore Coat Polysaccharide Biosynthesis Protein SpsA, Chain A"/>
    <property type="match status" value="1"/>
</dbReference>
<proteinExistence type="predicted"/>
<dbReference type="CDD" id="cd04181">
    <property type="entry name" value="NTP_transferase"/>
    <property type="match status" value="1"/>
</dbReference>
<gene>
    <name evidence="2" type="ORF">METZ01_LOCUS411530</name>
</gene>
<evidence type="ECO:0000313" key="2">
    <source>
        <dbReference type="EMBL" id="SVD58676.1"/>
    </source>
</evidence>
<dbReference type="InterPro" id="IPR050486">
    <property type="entry name" value="Mannose-1P_guanyltransferase"/>
</dbReference>
<reference evidence="2" key="1">
    <citation type="submission" date="2018-05" db="EMBL/GenBank/DDBJ databases">
        <authorList>
            <person name="Lanie J.A."/>
            <person name="Ng W.-L."/>
            <person name="Kazmierczak K.M."/>
            <person name="Andrzejewski T.M."/>
            <person name="Davidsen T.M."/>
            <person name="Wayne K.J."/>
            <person name="Tettelin H."/>
            <person name="Glass J.I."/>
            <person name="Rusch D."/>
            <person name="Podicherti R."/>
            <person name="Tsui H.-C.T."/>
            <person name="Winkler M.E."/>
        </authorList>
    </citation>
    <scope>NUCLEOTIDE SEQUENCE</scope>
</reference>
<dbReference type="PANTHER" id="PTHR22572">
    <property type="entry name" value="SUGAR-1-PHOSPHATE GUANYL TRANSFERASE"/>
    <property type="match status" value="1"/>
</dbReference>
<feature type="non-terminal residue" evidence="2">
    <location>
        <position position="126"/>
    </location>
</feature>
<dbReference type="EMBL" id="UINC01160175">
    <property type="protein sequence ID" value="SVD58676.1"/>
    <property type="molecule type" value="Genomic_DNA"/>
</dbReference>
<evidence type="ECO:0000259" key="1">
    <source>
        <dbReference type="Pfam" id="PF00483"/>
    </source>
</evidence>
<feature type="domain" description="Nucleotidyl transferase" evidence="1">
    <location>
        <begin position="3"/>
        <end position="121"/>
    </location>
</feature>
<sequence length="126" mass="13744">MRAVLLAGGKGTRLGMKGVPKPMACIDGKPILQHQIELLKKHGITQITILASYRSEKIEEYFGDGSKMGVKLEIVAEDPPLGTAGAVKAFAKNLIDPFLVIYSDLMLDIDLTHLLEFHMELPSLAT</sequence>